<evidence type="ECO:0000313" key="4">
    <source>
        <dbReference type="Proteomes" id="UP000636394"/>
    </source>
</evidence>
<reference evidence="2 4" key="1">
    <citation type="submission" date="2019-11" db="EMBL/GenBank/DDBJ databases">
        <title>Eggerthellaceae novel genus isolated from the rectal contents of marmort.</title>
        <authorList>
            <person name="Zhang G."/>
        </authorList>
    </citation>
    <scope>NUCLEOTIDE SEQUENCE [LARGE SCALE GENOMIC DNA]</scope>
    <source>
        <strain evidence="4">zg-886</strain>
        <strain evidence="2">Zg-886</strain>
    </source>
</reference>
<dbReference type="PANTHER" id="PTHR43404:SF2">
    <property type="entry name" value="LIPOPOLYSACCHARIDE CHOLINEPHOSPHOTRANSFERASE LICD"/>
    <property type="match status" value="1"/>
</dbReference>
<sequence length="285" mass="31953">MNEQEALAKLQATELELLDVVAAFCEKHGIQWFLEGGTALGARRHAGFIPWDDDVDVAMLREDYDRFVSLAREGLPEGYSLHDASNTPGYAGMFAKVYKDGTAFHTQETTEAGCDQAIFVDVFPYDAIALDSARAARQIKNARLWQSVSYLYHAKTINVPHKGVLGSVERAGCRLAHFGVRALLNPQAICRRFERSRLQPGEASSGAYLELAWPNMEPLPEDVLVPPVPLPFEGRQLPVPRQTERYLENMYGDWRKVPDPQDRHTHFPLKLDFGDGTAWSPNQEG</sequence>
<dbReference type="EMBL" id="WPCR01000003">
    <property type="protein sequence ID" value="NHM13850.1"/>
    <property type="molecule type" value="Genomic_DNA"/>
</dbReference>
<evidence type="ECO:0000313" key="2">
    <source>
        <dbReference type="EMBL" id="NHM13850.1"/>
    </source>
</evidence>
<evidence type="ECO:0000259" key="1">
    <source>
        <dbReference type="Pfam" id="PF04991"/>
    </source>
</evidence>
<dbReference type="Pfam" id="PF04991">
    <property type="entry name" value="LicD"/>
    <property type="match status" value="1"/>
</dbReference>
<dbReference type="InterPro" id="IPR007074">
    <property type="entry name" value="LicD/FKTN/FKRP_NTP_transf"/>
</dbReference>
<name>A0A9E6STQ9_9ACTN</name>
<accession>A0A9E6STQ9</accession>
<dbReference type="PANTHER" id="PTHR43404">
    <property type="entry name" value="LIPOPOLYSACCHARIDE CHOLINEPHOSPHOTRANSFERASE LICD"/>
    <property type="match status" value="1"/>
</dbReference>
<dbReference type="Proteomes" id="UP000636394">
    <property type="component" value="Unassembled WGS sequence"/>
</dbReference>
<protein>
    <submittedName>
        <fullName evidence="3">LicD family protein</fullName>
    </submittedName>
</protein>
<evidence type="ECO:0000313" key="5">
    <source>
        <dbReference type="Proteomes" id="UP000671910"/>
    </source>
</evidence>
<dbReference type="GO" id="GO:0009100">
    <property type="term" value="P:glycoprotein metabolic process"/>
    <property type="evidence" value="ECO:0007669"/>
    <property type="project" value="UniProtKB-ARBA"/>
</dbReference>
<dbReference type="AlphaFoldDB" id="A0A9E6STQ9"/>
<reference evidence="3" key="2">
    <citation type="submission" date="2021-04" db="EMBL/GenBank/DDBJ databases">
        <title>Novel species in family Eggerthellaceae.</title>
        <authorList>
            <person name="Zhang G."/>
        </authorList>
    </citation>
    <scope>NUCLEOTIDE SEQUENCE</scope>
    <source>
        <strain evidence="3">Zg-886</strain>
    </source>
</reference>
<dbReference type="KEGG" id="ebz:J7S26_04740"/>
<gene>
    <name evidence="2" type="ORF">GMI68_03520</name>
    <name evidence="3" type="ORF">J7S26_04740</name>
</gene>
<proteinExistence type="predicted"/>
<dbReference type="Proteomes" id="UP000671910">
    <property type="component" value="Chromosome"/>
</dbReference>
<keyword evidence="4" id="KW-1185">Reference proteome</keyword>
<dbReference type="EMBL" id="CP072829">
    <property type="protein sequence ID" value="QTU83710.1"/>
    <property type="molecule type" value="Genomic_DNA"/>
</dbReference>
<evidence type="ECO:0000313" key="3">
    <source>
        <dbReference type="EMBL" id="QTU83710.1"/>
    </source>
</evidence>
<feature type="domain" description="LicD/FKTN/FKRP nucleotidyltransferase" evidence="1">
    <location>
        <begin position="25"/>
        <end position="252"/>
    </location>
</feature>
<dbReference type="InterPro" id="IPR052942">
    <property type="entry name" value="LPS_cholinephosphotransferase"/>
</dbReference>
<dbReference type="RefSeq" id="WP_166338912.1">
    <property type="nucleotide sequence ID" value="NZ_CP072829.1"/>
</dbReference>
<organism evidence="3 5">
    <name type="scientific">Xiamenia xianingshaonis</name>
    <dbReference type="NCBI Taxonomy" id="2682776"/>
    <lineage>
        <taxon>Bacteria</taxon>
        <taxon>Bacillati</taxon>
        <taxon>Actinomycetota</taxon>
        <taxon>Coriobacteriia</taxon>
        <taxon>Eggerthellales</taxon>
        <taxon>Eggerthellaceae</taxon>
        <taxon>Xiamenia</taxon>
    </lineage>
</organism>